<dbReference type="PANTHER" id="PTHR42929">
    <property type="entry name" value="INNER MEMBRANE ABC TRANSPORTER PERMEASE PROTEIN YDCU-RELATED-RELATED"/>
    <property type="match status" value="1"/>
</dbReference>
<comment type="subcellular location">
    <subcellularLocation>
        <location evidence="1 8">Cell membrane</location>
        <topology evidence="1 8">Multi-pass membrane protein</topology>
    </subcellularLocation>
</comment>
<dbReference type="Proteomes" id="UP001281024">
    <property type="component" value="Unassembled WGS sequence"/>
</dbReference>
<gene>
    <name evidence="10" type="ORF">GA838_01415</name>
    <name evidence="11" type="ORF">OENI_1478</name>
</gene>
<organism evidence="10 13">
    <name type="scientific">Oenococcus oeni</name>
    <name type="common">Leuconostoc oenos</name>
    <dbReference type="NCBI Taxonomy" id="1247"/>
    <lineage>
        <taxon>Bacteria</taxon>
        <taxon>Bacillati</taxon>
        <taxon>Bacillota</taxon>
        <taxon>Bacilli</taxon>
        <taxon>Lactobacillales</taxon>
        <taxon>Lactobacillaceae</taxon>
        <taxon>Oenococcus</taxon>
    </lineage>
</organism>
<evidence type="ECO:0000313" key="12">
    <source>
        <dbReference type="Proteomes" id="UP000294726"/>
    </source>
</evidence>
<dbReference type="Proteomes" id="UP000294726">
    <property type="component" value="Chromosome"/>
</dbReference>
<evidence type="ECO:0000259" key="9">
    <source>
        <dbReference type="PROSITE" id="PS50928"/>
    </source>
</evidence>
<proteinExistence type="inferred from homology"/>
<feature type="transmembrane region" description="Helical" evidence="8">
    <location>
        <begin position="239"/>
        <end position="262"/>
    </location>
</feature>
<evidence type="ECO:0000256" key="4">
    <source>
        <dbReference type="ARBA" id="ARBA00022475"/>
    </source>
</evidence>
<dbReference type="EMBL" id="WERV01000001">
    <property type="protein sequence ID" value="MDV7714442.1"/>
    <property type="molecule type" value="Genomic_DNA"/>
</dbReference>
<evidence type="ECO:0000256" key="3">
    <source>
        <dbReference type="ARBA" id="ARBA00022448"/>
    </source>
</evidence>
<dbReference type="Pfam" id="PF00528">
    <property type="entry name" value="BPD_transp_1"/>
    <property type="match status" value="1"/>
</dbReference>
<protein>
    <submittedName>
        <fullName evidence="10">ABC transporter permease subunit</fullName>
    </submittedName>
    <submittedName>
        <fullName evidence="11">ABC-type spermidine/putrescine transport system, permease component I</fullName>
    </submittedName>
</protein>
<accession>A0A483BJ05</accession>
<feature type="transmembrane region" description="Helical" evidence="8">
    <location>
        <begin position="194"/>
        <end position="219"/>
    </location>
</feature>
<dbReference type="InterPro" id="IPR035906">
    <property type="entry name" value="MetI-like_sf"/>
</dbReference>
<name>A0A483BJ05_OENOE</name>
<keyword evidence="6 8" id="KW-1133">Transmembrane helix</keyword>
<feature type="transmembrane region" description="Helical" evidence="8">
    <location>
        <begin position="7"/>
        <end position="34"/>
    </location>
</feature>
<reference evidence="11 12" key="1">
    <citation type="submission" date="2018-08" db="EMBL/GenBank/DDBJ databases">
        <authorList>
            <person name="Lorentzen P. G. S. M."/>
        </authorList>
    </citation>
    <scope>NUCLEOTIDE SEQUENCE [LARGE SCALE GENOMIC DNA]</scope>
    <source>
        <strain evidence="11 12">CRBO_1381</strain>
    </source>
</reference>
<feature type="transmembrane region" description="Helical" evidence="8">
    <location>
        <begin position="54"/>
        <end position="79"/>
    </location>
</feature>
<dbReference type="AlphaFoldDB" id="A0A483BJ05"/>
<evidence type="ECO:0000313" key="10">
    <source>
        <dbReference type="EMBL" id="MDV7714442.1"/>
    </source>
</evidence>
<evidence type="ECO:0000256" key="5">
    <source>
        <dbReference type="ARBA" id="ARBA00022692"/>
    </source>
</evidence>
<evidence type="ECO:0000256" key="8">
    <source>
        <dbReference type="RuleBase" id="RU363032"/>
    </source>
</evidence>
<dbReference type="InterPro" id="IPR000515">
    <property type="entry name" value="MetI-like"/>
</dbReference>
<dbReference type="GO" id="GO:0055085">
    <property type="term" value="P:transmembrane transport"/>
    <property type="evidence" value="ECO:0007669"/>
    <property type="project" value="InterPro"/>
</dbReference>
<keyword evidence="7 8" id="KW-0472">Membrane</keyword>
<dbReference type="PROSITE" id="PS50928">
    <property type="entry name" value="ABC_TM1"/>
    <property type="match status" value="1"/>
</dbReference>
<dbReference type="SUPFAM" id="SSF161098">
    <property type="entry name" value="MetI-like"/>
    <property type="match status" value="1"/>
</dbReference>
<evidence type="ECO:0000256" key="2">
    <source>
        <dbReference type="ARBA" id="ARBA00007069"/>
    </source>
</evidence>
<comment type="similarity">
    <text evidence="2">Belongs to the binding-protein-dependent transport system permease family. CysTW subfamily.</text>
</comment>
<keyword evidence="5 8" id="KW-0812">Transmembrane</keyword>
<evidence type="ECO:0000313" key="11">
    <source>
        <dbReference type="EMBL" id="VDB98768.1"/>
    </source>
</evidence>
<keyword evidence="3 8" id="KW-0813">Transport</keyword>
<dbReference type="GeneID" id="75066374"/>
<sequence>MSKKNKFGLIIPGIVVLLITFFYPLIMMVLPTFSSSEDSANSYFGFLSNQQNQLVILRTVSIALVSTFIIVLLGIPTSIWLSKLSGFKKTFLLTLVVFPILTNSVVRNYAWITILGNSGILNNLLKFLHIINSPLSFLYTDGSIIAGIVYLFLPIMIITLIGESEKLDPELDNAALMLGTRPAKIFWKVTIPQLTTGIITGVTLVFVGALTAYTTPQILGGNQRLVMSTLLYQQAMTLGNWQAASVIATIMIVIALFVTFLLRKFQKKVDKRKTL</sequence>
<dbReference type="EMBL" id="LR031358">
    <property type="protein sequence ID" value="VDB98768.1"/>
    <property type="molecule type" value="Genomic_DNA"/>
</dbReference>
<reference evidence="10" key="2">
    <citation type="submission" date="2019-10" db="EMBL/GenBank/DDBJ databases">
        <title>Malate fermentation in French cider.</title>
        <authorList>
            <person name="Cousin F.J."/>
            <person name="Medina Fernandez S."/>
            <person name="Misery B."/>
            <person name="Laplace J.-M."/>
            <person name="Cretenet M."/>
        </authorList>
    </citation>
    <scope>NUCLEOTIDE SEQUENCE</scope>
    <source>
        <strain evidence="10">UCMA15129</strain>
    </source>
</reference>
<dbReference type="CDD" id="cd06261">
    <property type="entry name" value="TM_PBP2"/>
    <property type="match status" value="1"/>
</dbReference>
<feature type="transmembrane region" description="Helical" evidence="8">
    <location>
        <begin position="136"/>
        <end position="161"/>
    </location>
</feature>
<feature type="transmembrane region" description="Helical" evidence="8">
    <location>
        <begin position="91"/>
        <end position="116"/>
    </location>
</feature>
<evidence type="ECO:0000256" key="7">
    <source>
        <dbReference type="ARBA" id="ARBA00023136"/>
    </source>
</evidence>
<dbReference type="Gene3D" id="1.10.3720.10">
    <property type="entry name" value="MetI-like"/>
    <property type="match status" value="1"/>
</dbReference>
<dbReference type="PANTHER" id="PTHR42929:SF1">
    <property type="entry name" value="INNER MEMBRANE ABC TRANSPORTER PERMEASE PROTEIN YDCU-RELATED"/>
    <property type="match status" value="1"/>
</dbReference>
<evidence type="ECO:0000256" key="6">
    <source>
        <dbReference type="ARBA" id="ARBA00022989"/>
    </source>
</evidence>
<dbReference type="RefSeq" id="WP_002817286.1">
    <property type="nucleotide sequence ID" value="NZ_CP027431.1"/>
</dbReference>
<evidence type="ECO:0000256" key="1">
    <source>
        <dbReference type="ARBA" id="ARBA00004651"/>
    </source>
</evidence>
<feature type="domain" description="ABC transmembrane type-1" evidence="9">
    <location>
        <begin position="56"/>
        <end position="262"/>
    </location>
</feature>
<dbReference type="OMA" id="YYMARYT"/>
<keyword evidence="4" id="KW-1003">Cell membrane</keyword>
<dbReference type="GO" id="GO:0005886">
    <property type="term" value="C:plasma membrane"/>
    <property type="evidence" value="ECO:0007669"/>
    <property type="project" value="UniProtKB-SubCell"/>
</dbReference>
<evidence type="ECO:0000313" key="13">
    <source>
        <dbReference type="Proteomes" id="UP001281024"/>
    </source>
</evidence>